<reference evidence="2 3" key="1">
    <citation type="journal article" date="2013" name="PLoS ONE">
        <title>Cultivation and Complete Genome Sequencing of Gloeobacter kilaueensis sp. nov., from a Lava Cave in Kilauea Caldera, Hawai'i.</title>
        <authorList>
            <person name="Saw J.H."/>
            <person name="Schatz M."/>
            <person name="Brown M.V."/>
            <person name="Kunkel D.D."/>
            <person name="Foster J.S."/>
            <person name="Shick H."/>
            <person name="Christensen S."/>
            <person name="Hou S."/>
            <person name="Wan X."/>
            <person name="Donachie S.P."/>
        </authorList>
    </citation>
    <scope>NUCLEOTIDE SEQUENCE [LARGE SCALE GENOMIC DNA]</scope>
    <source>
        <strain evidence="3">JS</strain>
    </source>
</reference>
<evidence type="ECO:0000313" key="2">
    <source>
        <dbReference type="EMBL" id="AGY56426.1"/>
    </source>
</evidence>
<accession>U5QC52</accession>
<dbReference type="CDD" id="cd02440">
    <property type="entry name" value="AdoMet_MTases"/>
    <property type="match status" value="1"/>
</dbReference>
<organism evidence="2 3">
    <name type="scientific">Gloeobacter kilaueensis (strain ATCC BAA-2537 / CCAP 1431/1 / ULC 316 / JS1)</name>
    <dbReference type="NCBI Taxonomy" id="1183438"/>
    <lineage>
        <taxon>Bacteria</taxon>
        <taxon>Bacillati</taxon>
        <taxon>Cyanobacteriota</taxon>
        <taxon>Cyanophyceae</taxon>
        <taxon>Gloeobacterales</taxon>
        <taxon>Gloeobacteraceae</taxon>
        <taxon>Gloeobacter</taxon>
    </lineage>
</organism>
<dbReference type="InterPro" id="IPR025714">
    <property type="entry name" value="Methyltranfer_dom"/>
</dbReference>
<dbReference type="Pfam" id="PF13847">
    <property type="entry name" value="Methyltransf_31"/>
    <property type="match status" value="1"/>
</dbReference>
<evidence type="ECO:0000259" key="1">
    <source>
        <dbReference type="Pfam" id="PF13847"/>
    </source>
</evidence>
<dbReference type="PANTHER" id="PTHR43464">
    <property type="entry name" value="METHYLTRANSFERASE"/>
    <property type="match status" value="1"/>
</dbReference>
<dbReference type="EMBL" id="CP003587">
    <property type="protein sequence ID" value="AGY56426.1"/>
    <property type="molecule type" value="Genomic_DNA"/>
</dbReference>
<dbReference type="OrthoDB" id="9772751at2"/>
<dbReference type="InterPro" id="IPR029063">
    <property type="entry name" value="SAM-dependent_MTases_sf"/>
</dbReference>
<dbReference type="GO" id="GO:0032259">
    <property type="term" value="P:methylation"/>
    <property type="evidence" value="ECO:0007669"/>
    <property type="project" value="UniProtKB-KW"/>
</dbReference>
<protein>
    <submittedName>
        <fullName evidence="2">Ubiquinone/menaquinone biosynthesis methyltransferase</fullName>
    </submittedName>
</protein>
<name>U5QC52_GLOK1</name>
<dbReference type="GO" id="GO:0008168">
    <property type="term" value="F:methyltransferase activity"/>
    <property type="evidence" value="ECO:0007669"/>
    <property type="project" value="UniProtKB-KW"/>
</dbReference>
<feature type="domain" description="Methyltransferase" evidence="1">
    <location>
        <begin position="53"/>
        <end position="159"/>
    </location>
</feature>
<dbReference type="Gene3D" id="3.40.50.150">
    <property type="entry name" value="Vaccinia Virus protein VP39"/>
    <property type="match status" value="1"/>
</dbReference>
<dbReference type="SUPFAM" id="SSF53335">
    <property type="entry name" value="S-adenosyl-L-methionine-dependent methyltransferases"/>
    <property type="match status" value="1"/>
</dbReference>
<proteinExistence type="predicted"/>
<dbReference type="HOGENOM" id="CLU_622297_0_0_3"/>
<sequence length="431" mass="48074">MDGAPLEALLRQYDCNPYPSVALGQGHDLNSLWLHSFSTGFYRRHRRLPPARQLRILDAGCGSGYTTLALAQANPGARITGIDLSPRSVEVARERLAHHGFSDANFHALPIERAGELGETFDFINCDEVLYLLPDPAAALAALGSVLAPDGLIRTNLHSAFARAAVFRAQKLFQIMGLVSPTPGLEEMAQARETMDALNNSTHLKLDTWIPCIHLHEDLEWYQMNYLLQGDRGFTIPQTFRLVEGAGLAFISMTLWPAWDVTVLFQDPDELPPLFARGLAERSLEERLHLYELIHSPHRLIDFWCGHPRIEADWSGSPVWENGRIHLHPSLRSEKLRTALVSAPAEQPFELQHHIHYPYGEALPTPAMAGALLPLWDGPLSIAQFEQHWAGFARTHGHPEATAAPEVARQYLSAAERLLYLLFEPISTSAL</sequence>
<dbReference type="Proteomes" id="UP000017396">
    <property type="component" value="Chromosome"/>
</dbReference>
<keyword evidence="2" id="KW-0489">Methyltransferase</keyword>
<dbReference type="KEGG" id="glj:GKIL_0179"/>
<dbReference type="AlphaFoldDB" id="U5QC52"/>
<dbReference type="RefSeq" id="WP_023171430.1">
    <property type="nucleotide sequence ID" value="NC_022600.1"/>
</dbReference>
<dbReference type="PANTHER" id="PTHR43464:SF91">
    <property type="entry name" value="SLL0487 PROTEIN"/>
    <property type="match status" value="1"/>
</dbReference>
<keyword evidence="2" id="KW-0808">Transferase</keyword>
<keyword evidence="3" id="KW-1185">Reference proteome</keyword>
<gene>
    <name evidence="2" type="primary">ubiE</name>
    <name evidence="2" type="ORF">GKIL_0179</name>
</gene>
<evidence type="ECO:0000313" key="3">
    <source>
        <dbReference type="Proteomes" id="UP000017396"/>
    </source>
</evidence>
<keyword evidence="2" id="KW-0830">Ubiquinone</keyword>
<dbReference type="STRING" id="1183438.GKIL_0179"/>
<dbReference type="eggNOG" id="COG2227">
    <property type="taxonomic scope" value="Bacteria"/>
</dbReference>